<gene>
    <name evidence="11" type="ORF">BGW36DRAFT_201398</name>
</gene>
<keyword evidence="6" id="KW-0124">Carnitine biosynthesis</keyword>
<dbReference type="InterPro" id="IPR012776">
    <property type="entry name" value="Trimethyllysine_dOase"/>
</dbReference>
<evidence type="ECO:0000256" key="7">
    <source>
        <dbReference type="ARBA" id="ARBA00022964"/>
    </source>
</evidence>
<dbReference type="Gene3D" id="3.60.130.10">
    <property type="entry name" value="Clavaminate synthase-like"/>
    <property type="match status" value="1"/>
</dbReference>
<name>A0AAD4KLI7_9EURO</name>
<proteinExistence type="inferred from homology"/>
<dbReference type="Pfam" id="PF02668">
    <property type="entry name" value="TauD"/>
    <property type="match status" value="1"/>
</dbReference>
<organism evidence="11 12">
    <name type="scientific">Talaromyces proteolyticus</name>
    <dbReference type="NCBI Taxonomy" id="1131652"/>
    <lineage>
        <taxon>Eukaryota</taxon>
        <taxon>Fungi</taxon>
        <taxon>Dikarya</taxon>
        <taxon>Ascomycota</taxon>
        <taxon>Pezizomycotina</taxon>
        <taxon>Eurotiomycetes</taxon>
        <taxon>Eurotiomycetidae</taxon>
        <taxon>Eurotiales</taxon>
        <taxon>Trichocomaceae</taxon>
        <taxon>Talaromyces</taxon>
        <taxon>Talaromyces sect. Bacilispori</taxon>
    </lineage>
</organism>
<dbReference type="GO" id="GO:0045329">
    <property type="term" value="P:carnitine biosynthetic process"/>
    <property type="evidence" value="ECO:0007669"/>
    <property type="project" value="UniProtKB-KW"/>
</dbReference>
<keyword evidence="7 11" id="KW-0223">Dioxygenase</keyword>
<dbReference type="AlphaFoldDB" id="A0AAD4KLI7"/>
<dbReference type="GO" id="GO:0050353">
    <property type="term" value="F:trimethyllysine dioxygenase activity"/>
    <property type="evidence" value="ECO:0007669"/>
    <property type="project" value="InterPro"/>
</dbReference>
<evidence type="ECO:0000256" key="9">
    <source>
        <dbReference type="ARBA" id="ARBA00023004"/>
    </source>
</evidence>
<dbReference type="InterPro" id="IPR003819">
    <property type="entry name" value="TauD/TfdA-like"/>
</dbReference>
<keyword evidence="8" id="KW-0560">Oxidoreductase</keyword>
<dbReference type="FunFam" id="3.60.130.10:FF:000001">
    <property type="entry name" value="Trimethyllysine dioxygenase, mitochondrial"/>
    <property type="match status" value="1"/>
</dbReference>
<dbReference type="GO" id="GO:0005739">
    <property type="term" value="C:mitochondrion"/>
    <property type="evidence" value="ECO:0007669"/>
    <property type="project" value="TreeGrafter"/>
</dbReference>
<evidence type="ECO:0000256" key="1">
    <source>
        <dbReference type="ARBA" id="ARBA00001954"/>
    </source>
</evidence>
<comment type="cofactor">
    <cofactor evidence="1">
        <name>Fe(2+)</name>
        <dbReference type="ChEBI" id="CHEBI:29033"/>
    </cofactor>
</comment>
<dbReference type="EMBL" id="JAJTJA010000008">
    <property type="protein sequence ID" value="KAH8695389.1"/>
    <property type="molecule type" value="Genomic_DNA"/>
</dbReference>
<dbReference type="InterPro" id="IPR042098">
    <property type="entry name" value="TauD-like_sf"/>
</dbReference>
<dbReference type="RefSeq" id="XP_046070531.1">
    <property type="nucleotide sequence ID" value="XM_046209865.1"/>
</dbReference>
<evidence type="ECO:0000256" key="6">
    <source>
        <dbReference type="ARBA" id="ARBA00022873"/>
    </source>
</evidence>
<keyword evidence="12" id="KW-1185">Reference proteome</keyword>
<comment type="caution">
    <text evidence="11">The sequence shown here is derived from an EMBL/GenBank/DDBJ whole genome shotgun (WGS) entry which is preliminary data.</text>
</comment>
<dbReference type="InterPro" id="IPR050411">
    <property type="entry name" value="AlphaKG_dependent_hydroxylases"/>
</dbReference>
<evidence type="ECO:0000313" key="11">
    <source>
        <dbReference type="EMBL" id="KAH8695389.1"/>
    </source>
</evidence>
<comment type="pathway">
    <text evidence="3">Amine and polyamine biosynthesis; carnitine biosynthesis.</text>
</comment>
<dbReference type="NCBIfam" id="TIGR02410">
    <property type="entry name" value="carnitine_TMLD"/>
    <property type="match status" value="1"/>
</dbReference>
<dbReference type="GeneID" id="70240152"/>
<feature type="domain" description="TauD/TfdA-like" evidence="10">
    <location>
        <begin position="57"/>
        <end position="307"/>
    </location>
</feature>
<comment type="cofactor">
    <cofactor evidence="2">
        <name>L-ascorbate</name>
        <dbReference type="ChEBI" id="CHEBI:38290"/>
    </cofactor>
</comment>
<dbReference type="PANTHER" id="PTHR10696">
    <property type="entry name" value="GAMMA-BUTYROBETAINE HYDROXYLASE-RELATED"/>
    <property type="match status" value="1"/>
</dbReference>
<reference evidence="11" key="1">
    <citation type="submission" date="2021-12" db="EMBL/GenBank/DDBJ databases">
        <title>Convergent genome expansion in fungi linked to evolution of root-endophyte symbiosis.</title>
        <authorList>
            <consortium name="DOE Joint Genome Institute"/>
            <person name="Ke Y.-H."/>
            <person name="Bonito G."/>
            <person name="Liao H.-L."/>
            <person name="Looney B."/>
            <person name="Rojas-Flechas A."/>
            <person name="Nash J."/>
            <person name="Hameed K."/>
            <person name="Schadt C."/>
            <person name="Martin F."/>
            <person name="Crous P.W."/>
            <person name="Miettinen O."/>
            <person name="Magnuson J.K."/>
            <person name="Labbe J."/>
            <person name="Jacobson D."/>
            <person name="Doktycz M.J."/>
            <person name="Veneault-Fourrey C."/>
            <person name="Kuo A."/>
            <person name="Mondo S."/>
            <person name="Calhoun S."/>
            <person name="Riley R."/>
            <person name="Ohm R."/>
            <person name="LaButti K."/>
            <person name="Andreopoulos B."/>
            <person name="Pangilinan J."/>
            <person name="Nolan M."/>
            <person name="Tritt A."/>
            <person name="Clum A."/>
            <person name="Lipzen A."/>
            <person name="Daum C."/>
            <person name="Barry K."/>
            <person name="Grigoriev I.V."/>
            <person name="Vilgalys R."/>
        </authorList>
    </citation>
    <scope>NUCLEOTIDE SEQUENCE</scope>
    <source>
        <strain evidence="11">PMI_201</strain>
    </source>
</reference>
<evidence type="ECO:0000256" key="8">
    <source>
        <dbReference type="ARBA" id="ARBA00023002"/>
    </source>
</evidence>
<protein>
    <submittedName>
        <fullName evidence="11">Trimethyllysine dioxygenase TmlH</fullName>
    </submittedName>
</protein>
<dbReference type="SUPFAM" id="SSF51197">
    <property type="entry name" value="Clavaminate synthase-like"/>
    <property type="match status" value="1"/>
</dbReference>
<evidence type="ECO:0000256" key="2">
    <source>
        <dbReference type="ARBA" id="ARBA00001961"/>
    </source>
</evidence>
<evidence type="ECO:0000256" key="4">
    <source>
        <dbReference type="ARBA" id="ARBA00008654"/>
    </source>
</evidence>
<evidence type="ECO:0000256" key="5">
    <source>
        <dbReference type="ARBA" id="ARBA00022723"/>
    </source>
</evidence>
<dbReference type="Proteomes" id="UP001201262">
    <property type="component" value="Unassembled WGS sequence"/>
</dbReference>
<keyword evidence="5" id="KW-0479">Metal-binding</keyword>
<keyword evidence="9" id="KW-0408">Iron</keyword>
<dbReference type="GO" id="GO:0005506">
    <property type="term" value="F:iron ion binding"/>
    <property type="evidence" value="ECO:0007669"/>
    <property type="project" value="InterPro"/>
</dbReference>
<evidence type="ECO:0000256" key="3">
    <source>
        <dbReference type="ARBA" id="ARBA00005022"/>
    </source>
</evidence>
<evidence type="ECO:0000313" key="12">
    <source>
        <dbReference type="Proteomes" id="UP001201262"/>
    </source>
</evidence>
<dbReference type="CDD" id="cd00250">
    <property type="entry name" value="CAS_like"/>
    <property type="match status" value="1"/>
</dbReference>
<comment type="similarity">
    <text evidence="4">Belongs to the gamma-BBH/TMLD family.</text>
</comment>
<accession>A0AAD4KLI7</accession>
<evidence type="ECO:0000259" key="10">
    <source>
        <dbReference type="Pfam" id="PF02668"/>
    </source>
</evidence>
<sequence length="340" mass="39213">MLPKDVQANAVGISSEQATVQWSDGHTGVYPHSWLKDHQLPPALRPSQEILNFREFKYVSDDFNHPTVDFQEVMETSDGLALWLAHIVDYGYCMVRGVPLEPEITQGLLERIAFIRHTHYGGFWDFTSDLTYKDTAYTSEALDVHTDNTYFSDPARLQLFHLLSHTGGEGGETLLVDGFRAAAVMYAESQANVKALANIPQPWHSSGNDDVCIQPYQLFPVFERDESTAILRRIRWNNYDRAVKVDWTPQEAELWYEAARHYNNIINRANIKIKMQLEPGTAFIFDNWRMLHGRTEFRGKRRMCGGYINNDDFISRYRLLRDGREKTLNKIGTLDTRITC</sequence>
<dbReference type="PANTHER" id="PTHR10696:SF51">
    <property type="entry name" value="TRIMETHYLLYSINE DIOXYGENASE, MITOCHONDRIAL"/>
    <property type="match status" value="1"/>
</dbReference>